<feature type="domain" description="DUF4062" evidence="2">
    <location>
        <begin position="5"/>
        <end position="93"/>
    </location>
</feature>
<dbReference type="InterPro" id="IPR027417">
    <property type="entry name" value="P-loop_NTPase"/>
</dbReference>
<evidence type="ECO:0000313" key="4">
    <source>
        <dbReference type="Proteomes" id="UP000541352"/>
    </source>
</evidence>
<comment type="caution">
    <text evidence="3">The sequence shown here is derived from an EMBL/GenBank/DDBJ whole genome shotgun (WGS) entry which is preliminary data.</text>
</comment>
<dbReference type="Gene3D" id="1.25.40.10">
    <property type="entry name" value="Tetratricopeptide repeat domain"/>
    <property type="match status" value="1"/>
</dbReference>
<reference evidence="3 4" key="1">
    <citation type="submission" date="2020-08" db="EMBL/GenBank/DDBJ databases">
        <title>Genomic Encyclopedia of Type Strains, Phase IV (KMG-IV): sequencing the most valuable type-strain genomes for metagenomic binning, comparative biology and taxonomic classification.</title>
        <authorList>
            <person name="Goeker M."/>
        </authorList>
    </citation>
    <scope>NUCLEOTIDE SEQUENCE [LARGE SCALE GENOMIC DNA]</scope>
    <source>
        <strain evidence="3 4">DSM 17976</strain>
    </source>
</reference>
<dbReference type="PANTHER" id="PTHR47691">
    <property type="entry name" value="REGULATOR-RELATED"/>
    <property type="match status" value="1"/>
</dbReference>
<dbReference type="SUPFAM" id="SSF52540">
    <property type="entry name" value="P-loop containing nucleoside triphosphate hydrolases"/>
    <property type="match status" value="1"/>
</dbReference>
<dbReference type="AlphaFoldDB" id="A0A7W6ESZ2"/>
<dbReference type="GO" id="GO:0043531">
    <property type="term" value="F:ADP binding"/>
    <property type="evidence" value="ECO:0007669"/>
    <property type="project" value="InterPro"/>
</dbReference>
<organism evidence="3 4">
    <name type="scientific">Runella defluvii</name>
    <dbReference type="NCBI Taxonomy" id="370973"/>
    <lineage>
        <taxon>Bacteria</taxon>
        <taxon>Pseudomonadati</taxon>
        <taxon>Bacteroidota</taxon>
        <taxon>Cytophagia</taxon>
        <taxon>Cytophagales</taxon>
        <taxon>Spirosomataceae</taxon>
        <taxon>Runella</taxon>
    </lineage>
</organism>
<evidence type="ECO:0000259" key="2">
    <source>
        <dbReference type="Pfam" id="PF13271"/>
    </source>
</evidence>
<evidence type="ECO:0000313" key="3">
    <source>
        <dbReference type="EMBL" id="MBB3841037.1"/>
    </source>
</evidence>
<dbReference type="Gene3D" id="3.40.50.300">
    <property type="entry name" value="P-loop containing nucleotide triphosphate hydrolases"/>
    <property type="match status" value="1"/>
</dbReference>
<dbReference type="RefSeq" id="WP_183978424.1">
    <property type="nucleotide sequence ID" value="NZ_JACIBY010000014.1"/>
</dbReference>
<accession>A0A7W6ESZ2</accession>
<dbReference type="Pfam" id="PF13271">
    <property type="entry name" value="DUF4062"/>
    <property type="match status" value="1"/>
</dbReference>
<dbReference type="Proteomes" id="UP000541352">
    <property type="component" value="Unassembled WGS sequence"/>
</dbReference>
<feature type="non-terminal residue" evidence="3">
    <location>
        <position position="627"/>
    </location>
</feature>
<dbReference type="PANTHER" id="PTHR47691:SF3">
    <property type="entry name" value="HTH-TYPE TRANSCRIPTIONAL REGULATOR RV0890C-RELATED"/>
    <property type="match status" value="1"/>
</dbReference>
<dbReference type="InterPro" id="IPR011990">
    <property type="entry name" value="TPR-like_helical_dom_sf"/>
</dbReference>
<dbReference type="InterPro" id="IPR002182">
    <property type="entry name" value="NB-ARC"/>
</dbReference>
<evidence type="ECO:0008006" key="5">
    <source>
        <dbReference type="Google" id="ProtNLM"/>
    </source>
</evidence>
<sequence>MKKQKVYISSTFRDLKEYRTLVKSLFENQLAASFELCNIMERMWDDGSQTPFVEECVREVQAADIYLLILGNKVGSFPPNETRTYTEIELDTALADKGKKIFCFPFSTFEPTQLDNPAKHAELLAKFAGKPTHPFANPTELRADLLECLLPHIPIHRFSLPAKLLSPNGADKPTVFIGREDELREIRQRLDDCGKLMLINAEGGIGKTTLAAKYWSENLYAYKHNAWLFCENGIVNALKDLAPKLNLDLAGMDEAQQVAALKHALSGVHDDFLLVLDNANDDDDIRVFRQTFEGFHWHVLITSRCQGVLENEQELPITHLPPLLAKALFKRYYNEDSLDFEVLLDRLLEAIRYHTLLVEIFAKNMQESAELGIKMTNFLQKLEKEGLHLGEHSFEVKTDYTIAVKAKAATTDEILDALYDFGKLSEEQRFVLLSLSLLPAEPYTLGFINSLLANDSTRTDLAVRKTLKSLSKKGWIAQTENTYRLSPVVQDLLLYKNHETLETDAQALLDRLNYILEADAYNLLRIRLSAAEPYAKLLYQINKSLEAYPSWDIGSLNFNVGVYFNNTGNITGEQYTYTQYGIIYQKLLATDPENLSYKNGLAISYEKLGGIYEATGDWKNALVNYQE</sequence>
<protein>
    <recommendedName>
        <fullName evidence="5">DUF4062 domain-containing protein</fullName>
    </recommendedName>
</protein>
<proteinExistence type="predicted"/>
<name>A0A7W6ESZ2_9BACT</name>
<dbReference type="InterPro" id="IPR025139">
    <property type="entry name" value="DUF4062"/>
</dbReference>
<dbReference type="EMBL" id="JACIBY010000014">
    <property type="protein sequence ID" value="MBB3841037.1"/>
    <property type="molecule type" value="Genomic_DNA"/>
</dbReference>
<dbReference type="SUPFAM" id="SSF48452">
    <property type="entry name" value="TPR-like"/>
    <property type="match status" value="1"/>
</dbReference>
<keyword evidence="4" id="KW-1185">Reference proteome</keyword>
<feature type="domain" description="NB-ARC" evidence="1">
    <location>
        <begin position="180"/>
        <end position="314"/>
    </location>
</feature>
<dbReference type="Pfam" id="PF00931">
    <property type="entry name" value="NB-ARC"/>
    <property type="match status" value="1"/>
</dbReference>
<gene>
    <name evidence="3" type="ORF">FHS57_005058</name>
</gene>
<evidence type="ECO:0000259" key="1">
    <source>
        <dbReference type="Pfam" id="PF00931"/>
    </source>
</evidence>